<gene>
    <name evidence="2" type="ORF">SAY87_029774</name>
</gene>
<keyword evidence="1" id="KW-0812">Transmembrane</keyword>
<comment type="caution">
    <text evidence="2">The sequence shown here is derived from an EMBL/GenBank/DDBJ whole genome shotgun (WGS) entry which is preliminary data.</text>
</comment>
<feature type="transmembrane region" description="Helical" evidence="1">
    <location>
        <begin position="33"/>
        <end position="51"/>
    </location>
</feature>
<dbReference type="AlphaFoldDB" id="A0AAN7KFH5"/>
<organism evidence="2 3">
    <name type="scientific">Trapa incisa</name>
    <dbReference type="NCBI Taxonomy" id="236973"/>
    <lineage>
        <taxon>Eukaryota</taxon>
        <taxon>Viridiplantae</taxon>
        <taxon>Streptophyta</taxon>
        <taxon>Embryophyta</taxon>
        <taxon>Tracheophyta</taxon>
        <taxon>Spermatophyta</taxon>
        <taxon>Magnoliopsida</taxon>
        <taxon>eudicotyledons</taxon>
        <taxon>Gunneridae</taxon>
        <taxon>Pentapetalae</taxon>
        <taxon>rosids</taxon>
        <taxon>malvids</taxon>
        <taxon>Myrtales</taxon>
        <taxon>Lythraceae</taxon>
        <taxon>Trapa</taxon>
    </lineage>
</organism>
<dbReference type="EMBL" id="JAXIOK010000009">
    <property type="protein sequence ID" value="KAK4761890.1"/>
    <property type="molecule type" value="Genomic_DNA"/>
</dbReference>
<keyword evidence="3" id="KW-1185">Reference proteome</keyword>
<protein>
    <submittedName>
        <fullName evidence="2">Uncharacterized protein</fullName>
    </submittedName>
</protein>
<proteinExistence type="predicted"/>
<reference evidence="2 3" key="1">
    <citation type="journal article" date="2023" name="Hortic Res">
        <title>Pangenome of water caltrop reveals structural variations and asymmetric subgenome divergence after allopolyploidization.</title>
        <authorList>
            <person name="Zhang X."/>
            <person name="Chen Y."/>
            <person name="Wang L."/>
            <person name="Yuan Y."/>
            <person name="Fang M."/>
            <person name="Shi L."/>
            <person name="Lu R."/>
            <person name="Comes H.P."/>
            <person name="Ma Y."/>
            <person name="Chen Y."/>
            <person name="Huang G."/>
            <person name="Zhou Y."/>
            <person name="Zheng Z."/>
            <person name="Qiu Y."/>
        </authorList>
    </citation>
    <scope>NUCLEOTIDE SEQUENCE [LARGE SCALE GENOMIC DNA]</scope>
    <source>
        <tissue evidence="2">Roots</tissue>
    </source>
</reference>
<name>A0AAN7KFH5_9MYRT</name>
<accession>A0AAN7KFH5</accession>
<keyword evidence="1" id="KW-1133">Transmembrane helix</keyword>
<sequence>MAGETDWGRSTAGDANKAKAAATGRNLLHNPTALATGAVLVLAAGGWYYMYYGDRRSRSRETPRVVGSRDH</sequence>
<keyword evidence="1" id="KW-0472">Membrane</keyword>
<evidence type="ECO:0000256" key="1">
    <source>
        <dbReference type="SAM" id="Phobius"/>
    </source>
</evidence>
<evidence type="ECO:0000313" key="2">
    <source>
        <dbReference type="EMBL" id="KAK4761890.1"/>
    </source>
</evidence>
<dbReference type="Proteomes" id="UP001345219">
    <property type="component" value="Chromosome 23"/>
</dbReference>
<evidence type="ECO:0000313" key="3">
    <source>
        <dbReference type="Proteomes" id="UP001345219"/>
    </source>
</evidence>